<accession>A0AAV0RGJ8</accession>
<protein>
    <submittedName>
        <fullName evidence="2">Uncharacterized protein</fullName>
    </submittedName>
</protein>
<dbReference type="AlphaFoldDB" id="A0AAV0RGJ8"/>
<dbReference type="PANTHER" id="PTHR45648">
    <property type="entry name" value="GDSL LIPASE/ACYLHYDROLASE FAMILY PROTEIN (AFU_ORTHOLOGUE AFUA_4G14700)"/>
    <property type="match status" value="1"/>
</dbReference>
<organism evidence="2 3">
    <name type="scientific">Linum tenue</name>
    <dbReference type="NCBI Taxonomy" id="586396"/>
    <lineage>
        <taxon>Eukaryota</taxon>
        <taxon>Viridiplantae</taxon>
        <taxon>Streptophyta</taxon>
        <taxon>Embryophyta</taxon>
        <taxon>Tracheophyta</taxon>
        <taxon>Spermatophyta</taxon>
        <taxon>Magnoliopsida</taxon>
        <taxon>eudicotyledons</taxon>
        <taxon>Gunneridae</taxon>
        <taxon>Pentapetalae</taxon>
        <taxon>rosids</taxon>
        <taxon>fabids</taxon>
        <taxon>Malpighiales</taxon>
        <taxon>Linaceae</taxon>
        <taxon>Linum</taxon>
    </lineage>
</organism>
<evidence type="ECO:0000313" key="2">
    <source>
        <dbReference type="EMBL" id="CAI0555684.1"/>
    </source>
</evidence>
<evidence type="ECO:0000313" key="3">
    <source>
        <dbReference type="Proteomes" id="UP001154282"/>
    </source>
</evidence>
<name>A0AAV0RGJ8_9ROSI</name>
<dbReference type="Proteomes" id="UP001154282">
    <property type="component" value="Unassembled WGS sequence"/>
</dbReference>
<dbReference type="PANTHER" id="PTHR45648:SF180">
    <property type="entry name" value="OS04G0561800 PROTEIN"/>
    <property type="match status" value="1"/>
</dbReference>
<proteinExistence type="predicted"/>
<keyword evidence="1" id="KW-0378">Hydrolase</keyword>
<comment type="caution">
    <text evidence="2">The sequence shown here is derived from an EMBL/GenBank/DDBJ whole genome shotgun (WGS) entry which is preliminary data.</text>
</comment>
<reference evidence="2" key="1">
    <citation type="submission" date="2022-08" db="EMBL/GenBank/DDBJ databases">
        <authorList>
            <person name="Gutierrez-Valencia J."/>
        </authorList>
    </citation>
    <scope>NUCLEOTIDE SEQUENCE</scope>
</reference>
<evidence type="ECO:0000256" key="1">
    <source>
        <dbReference type="ARBA" id="ARBA00022801"/>
    </source>
</evidence>
<dbReference type="EMBL" id="CAMGYJ010000010">
    <property type="protein sequence ID" value="CAI0555684.1"/>
    <property type="molecule type" value="Genomic_DNA"/>
</dbReference>
<sequence>MHQEQKRKSYLFIYKEGGWILLYTKRKRRKNTKLVTRRRGRIPTLHKLRKDVVSTFKPLQCLSNPDHYRSARSSRTPPAIFAIGSSLIDVGTNAILNSSTPGNGPFNGIDCDPPVPSGRLSNCYVVADFVAMALGYDESPPPFLAVVNSSDVFDRARVTVGQQIDQFAGVVRPRLIALLGRVAAGNFLAQSFFLLATGSTLYALGGRVFGIVAPPLIGCSPLYYEMENSGGECDARANLLSLGVYKLLASALGVLRLTHPDFRPTSTLCGNRDEYFFWNQFLLTSEGSRLQVAACFGRNPRYWTPISFTDLKD</sequence>
<gene>
    <name evidence="2" type="ORF">LITE_LOCUS47691</name>
</gene>
<dbReference type="InterPro" id="IPR051058">
    <property type="entry name" value="GDSL_Est/Lipase"/>
</dbReference>
<keyword evidence="3" id="KW-1185">Reference proteome</keyword>
<dbReference type="Gene3D" id="3.40.50.1110">
    <property type="entry name" value="SGNH hydrolase"/>
    <property type="match status" value="1"/>
</dbReference>
<dbReference type="GO" id="GO:0016787">
    <property type="term" value="F:hydrolase activity"/>
    <property type="evidence" value="ECO:0007669"/>
    <property type="project" value="UniProtKB-KW"/>
</dbReference>
<dbReference type="InterPro" id="IPR036514">
    <property type="entry name" value="SGNH_hydro_sf"/>
</dbReference>